<dbReference type="EMBL" id="WNNK01000028">
    <property type="protein sequence ID" value="MUF07621.1"/>
    <property type="molecule type" value="Genomic_DNA"/>
</dbReference>
<dbReference type="GO" id="GO:0046872">
    <property type="term" value="F:metal ion binding"/>
    <property type="evidence" value="ECO:0007669"/>
    <property type="project" value="UniProtKB-UniRule"/>
</dbReference>
<evidence type="ECO:0000256" key="7">
    <source>
        <dbReference type="PIRSR" id="PIRSR623612-1"/>
    </source>
</evidence>
<proteinExistence type="inferred from homology"/>
<dbReference type="Pfam" id="PF02868">
    <property type="entry name" value="Peptidase_M4_C"/>
    <property type="match status" value="1"/>
</dbReference>
<evidence type="ECO:0000256" key="3">
    <source>
        <dbReference type="ARBA" id="ARBA00022723"/>
    </source>
</evidence>
<feature type="active site" evidence="7">
    <location>
        <position position="167"/>
    </location>
</feature>
<evidence type="ECO:0000256" key="6">
    <source>
        <dbReference type="ARBA" id="ARBA00023049"/>
    </source>
</evidence>
<dbReference type="Gene3D" id="1.10.390.10">
    <property type="entry name" value="Neutral Protease Domain 2"/>
    <property type="match status" value="1"/>
</dbReference>
<dbReference type="OrthoDB" id="5378341at2"/>
<keyword evidence="5 8" id="KW-0862">Zinc</keyword>
<dbReference type="SUPFAM" id="SSF55486">
    <property type="entry name" value="Metalloproteases ('zincins'), catalytic domain"/>
    <property type="match status" value="1"/>
</dbReference>
<dbReference type="InterPro" id="IPR027268">
    <property type="entry name" value="Peptidase_M4/M1_CTD_sf"/>
</dbReference>
<keyword evidence="6 8" id="KW-0482">Metalloprotease</keyword>
<keyword evidence="13" id="KW-1185">Reference proteome</keyword>
<dbReference type="PANTHER" id="PTHR43579">
    <property type="match status" value="1"/>
</dbReference>
<evidence type="ECO:0000256" key="5">
    <source>
        <dbReference type="ARBA" id="ARBA00022833"/>
    </source>
</evidence>
<dbReference type="InterPro" id="IPR032475">
    <property type="entry name" value="Protealysin_N_PP"/>
</dbReference>
<dbReference type="InterPro" id="IPR052759">
    <property type="entry name" value="Metalloprotease_M4"/>
</dbReference>
<comment type="caution">
    <text evidence="12">The sequence shown here is derived from an EMBL/GenBank/DDBJ whole genome shotgun (WGS) entry which is preliminary data.</text>
</comment>
<evidence type="ECO:0000256" key="1">
    <source>
        <dbReference type="ARBA" id="ARBA00009388"/>
    </source>
</evidence>
<protein>
    <recommendedName>
        <fullName evidence="8">Neutral metalloproteinase</fullName>
        <ecNumber evidence="8">3.4.24.-</ecNumber>
    </recommendedName>
</protein>
<keyword evidence="8" id="KW-0964">Secreted</keyword>
<dbReference type="AlphaFoldDB" id="A0A6I3WH71"/>
<dbReference type="Gene3D" id="3.10.170.10">
    <property type="match status" value="1"/>
</dbReference>
<dbReference type="PANTHER" id="PTHR43579:SF1">
    <property type="entry name" value="NEUTRAL METALLOPROTEINASE"/>
    <property type="match status" value="1"/>
</dbReference>
<keyword evidence="2 8" id="KW-0645">Protease</keyword>
<dbReference type="PRINTS" id="PR00730">
    <property type="entry name" value="THERMOLYSIN"/>
</dbReference>
<dbReference type="CDD" id="cd09597">
    <property type="entry name" value="M4_TLP"/>
    <property type="match status" value="1"/>
</dbReference>
<feature type="domain" description="Peptidase M4 C-terminal" evidence="10">
    <location>
        <begin position="177"/>
        <end position="344"/>
    </location>
</feature>
<evidence type="ECO:0000259" key="9">
    <source>
        <dbReference type="Pfam" id="PF01447"/>
    </source>
</evidence>
<keyword evidence="3" id="KW-0479">Metal-binding</keyword>
<evidence type="ECO:0000256" key="8">
    <source>
        <dbReference type="RuleBase" id="RU366073"/>
    </source>
</evidence>
<dbReference type="Pfam" id="PF01447">
    <property type="entry name" value="Peptidase_M4"/>
    <property type="match status" value="1"/>
</dbReference>
<evidence type="ECO:0000259" key="10">
    <source>
        <dbReference type="Pfam" id="PF02868"/>
    </source>
</evidence>
<dbReference type="InterPro" id="IPR023612">
    <property type="entry name" value="Peptidase_M4"/>
</dbReference>
<feature type="domain" description="Protealysin N-terminal propeptide" evidence="11">
    <location>
        <begin position="10"/>
        <end position="46"/>
    </location>
</feature>
<dbReference type="Proteomes" id="UP000438196">
    <property type="component" value="Unassembled WGS sequence"/>
</dbReference>
<feature type="domain" description="Peptidase M4" evidence="9">
    <location>
        <begin position="67"/>
        <end position="174"/>
    </location>
</feature>
<dbReference type="InterPro" id="IPR001570">
    <property type="entry name" value="Peptidase_M4_C_domain"/>
</dbReference>
<evidence type="ECO:0000256" key="4">
    <source>
        <dbReference type="ARBA" id="ARBA00022801"/>
    </source>
</evidence>
<comment type="function">
    <text evidence="8">Extracellular zinc metalloprotease.</text>
</comment>
<dbReference type="Pfam" id="PF16485">
    <property type="entry name" value="PLN_propep"/>
    <property type="match status" value="1"/>
</dbReference>
<dbReference type="GO" id="GO:0005576">
    <property type="term" value="C:extracellular region"/>
    <property type="evidence" value="ECO:0007669"/>
    <property type="project" value="UniProtKB-SubCell"/>
</dbReference>
<comment type="cofactor">
    <cofactor evidence="8">
        <name>Zn(2+)</name>
        <dbReference type="ChEBI" id="CHEBI:29105"/>
    </cofactor>
</comment>
<keyword evidence="4 8" id="KW-0378">Hydrolase</keyword>
<dbReference type="InterPro" id="IPR013856">
    <property type="entry name" value="Peptidase_M4_domain"/>
</dbReference>
<evidence type="ECO:0000256" key="2">
    <source>
        <dbReference type="ARBA" id="ARBA00022670"/>
    </source>
</evidence>
<organism evidence="12 13">
    <name type="scientific">Pseudomonas spelaei</name>
    <dbReference type="NCBI Taxonomy" id="1055469"/>
    <lineage>
        <taxon>Bacteria</taxon>
        <taxon>Pseudomonadati</taxon>
        <taxon>Pseudomonadota</taxon>
        <taxon>Gammaproteobacteria</taxon>
        <taxon>Pseudomonadales</taxon>
        <taxon>Pseudomonadaceae</taxon>
        <taxon>Pseudomonas</taxon>
    </lineage>
</organism>
<gene>
    <name evidence="12" type="ORF">GNF76_25025</name>
</gene>
<dbReference type="GO" id="GO:0006508">
    <property type="term" value="P:proteolysis"/>
    <property type="evidence" value="ECO:0007669"/>
    <property type="project" value="UniProtKB-KW"/>
</dbReference>
<dbReference type="GO" id="GO:0004222">
    <property type="term" value="F:metalloendopeptidase activity"/>
    <property type="evidence" value="ECO:0007669"/>
    <property type="project" value="UniProtKB-UniRule"/>
</dbReference>
<sequence>MSRQGPYPGFIPPYILHRLIDHGSEWQRSRALNTLTHVRQLLPNPGLASVMGAAAEKTAPGTLQRRIYDAQHLTVLPGTLTRAEGQRASGDAAVDEAYDALGATHDFFWQVYGRDSIDNRGLALTGTVHYGEGYDNAFWNGAQMVFGDGDGEVFQRFTRSLDVVAHELAHGITESEAGLVYRNQSGALNESVSDVFGILTKQYVLKQTAEQADWLIGADLLTDKVKGKGLRSMSHPGTAYDDPVLGKDPQPAHMRDFVVTQDDNGGVHLNSGIPNRAFYLAAIALGGSAWVQAGQIWYDTLCDKRLDNDADFRAFATLTVEHAGERFGVAQGKAVQKSWAGVGVDLA</sequence>
<evidence type="ECO:0000259" key="11">
    <source>
        <dbReference type="Pfam" id="PF16485"/>
    </source>
</evidence>
<name>A0A6I3WH71_9PSED</name>
<feature type="active site" description="Proton donor" evidence="7">
    <location>
        <position position="268"/>
    </location>
</feature>
<evidence type="ECO:0000313" key="12">
    <source>
        <dbReference type="EMBL" id="MUF07621.1"/>
    </source>
</evidence>
<comment type="similarity">
    <text evidence="1 8">Belongs to the peptidase M4 family.</text>
</comment>
<dbReference type="EC" id="3.4.24.-" evidence="8"/>
<accession>A0A6I3WH71</accession>
<dbReference type="RefSeq" id="WP_155585761.1">
    <property type="nucleotide sequence ID" value="NZ_JBHSTH010000020.1"/>
</dbReference>
<comment type="subcellular location">
    <subcellularLocation>
        <location evidence="8">Secreted</location>
    </subcellularLocation>
</comment>
<reference evidence="12 13" key="1">
    <citation type="submission" date="2019-11" db="EMBL/GenBank/DDBJ databases">
        <title>Pseudomonas karstica sp. nov. and Pseudomonas spelaei sp. nov. from karst caves.</title>
        <authorList>
            <person name="Zeman M."/>
        </authorList>
    </citation>
    <scope>NUCLEOTIDE SEQUENCE [LARGE SCALE GENOMIC DNA]</scope>
    <source>
        <strain evidence="12 13">CCM 7893</strain>
    </source>
</reference>
<evidence type="ECO:0000313" key="13">
    <source>
        <dbReference type="Proteomes" id="UP000438196"/>
    </source>
</evidence>